<dbReference type="RefSeq" id="XP_013417318.1">
    <property type="nucleotide sequence ID" value="XM_013561864.2"/>
</dbReference>
<keyword evidence="7" id="KW-1185">Reference proteome</keyword>
<accession>A0A1S3K4H5</accession>
<sequence>MIGIRRQFLRFTTSLNEQKGQHAFVAVLQCFGRRGFSTTVKRNRRSSIPKGIGVRDKELPYWKRFLKGGYPLLLAPAVFTYLGFWQIQRLKWKTGIIDMLNERTNSDPIPLPEDLREIQDLEYHPIRVRGTFDHSREVVVSPKGRVESKNQAVMRGLQPNTEKNEMTHYGGWVVTPFKLSDRNTTILINRGWVPHSKIDPKKRQKGQVEGEVELVGLVKHAEKKSRYASSNMYTKTVKSDYEAVRFLVLDVDEIAHYLNTAPVCLSADADSTVEEGPVGGQTRVKVRNDHFSYILIWLSLAILTSYSWYKQFRVEPSSTALGAYIKRSQRAATLSSRLGEKQGMAKKPQ</sequence>
<evidence type="ECO:0000256" key="4">
    <source>
        <dbReference type="ARBA" id="ARBA00022989"/>
    </source>
</evidence>
<dbReference type="GO" id="GO:0005743">
    <property type="term" value="C:mitochondrial inner membrane"/>
    <property type="evidence" value="ECO:0007669"/>
    <property type="project" value="UniProtKB-SubCell"/>
</dbReference>
<keyword evidence="6" id="KW-0496">Mitochondrion</keyword>
<reference evidence="8 9" key="1">
    <citation type="submission" date="2025-04" db="UniProtKB">
        <authorList>
            <consortium name="RefSeq"/>
        </authorList>
    </citation>
    <scope>IDENTIFICATION</scope>
    <source>
        <tissue evidence="8 9">Gonads</tissue>
    </source>
</reference>
<evidence type="ECO:0000313" key="8">
    <source>
        <dbReference type="RefSeq" id="XP_013417318.1"/>
    </source>
</evidence>
<dbReference type="GO" id="GO:0033617">
    <property type="term" value="P:mitochondrial respiratory chain complex IV assembly"/>
    <property type="evidence" value="ECO:0007669"/>
    <property type="project" value="TreeGrafter"/>
</dbReference>
<dbReference type="PROSITE" id="PS50895">
    <property type="entry name" value="SURF1"/>
    <property type="match status" value="1"/>
</dbReference>
<name>A0A1S3K4H5_LINAN</name>
<keyword evidence="6" id="KW-0999">Mitochondrion inner membrane</keyword>
<proteinExistence type="inferred from homology"/>
<comment type="function">
    <text evidence="6">Probably involved in the biogenesis of the COX complex.</text>
</comment>
<keyword evidence="5 6" id="KW-0472">Membrane</keyword>
<dbReference type="RefSeq" id="XP_013417319.1">
    <property type="nucleotide sequence ID" value="XM_013561865.2"/>
</dbReference>
<dbReference type="CDD" id="cd06662">
    <property type="entry name" value="SURF1"/>
    <property type="match status" value="1"/>
</dbReference>
<comment type="subcellular location">
    <subcellularLocation>
        <location evidence="1">Membrane</location>
    </subcellularLocation>
    <subcellularLocation>
        <location evidence="6">Mitochondrion inner membrane</location>
        <topology evidence="6">Multi-pass membrane protein</topology>
    </subcellularLocation>
</comment>
<dbReference type="KEGG" id="lak:106178607"/>
<dbReference type="AlphaFoldDB" id="A0A1S3K4H5"/>
<evidence type="ECO:0000256" key="2">
    <source>
        <dbReference type="ARBA" id="ARBA00007165"/>
    </source>
</evidence>
<evidence type="ECO:0000256" key="3">
    <source>
        <dbReference type="ARBA" id="ARBA00022692"/>
    </source>
</evidence>
<comment type="similarity">
    <text evidence="2 6">Belongs to the SURF1 family.</text>
</comment>
<evidence type="ECO:0000313" key="9">
    <source>
        <dbReference type="RefSeq" id="XP_013417319.1"/>
    </source>
</evidence>
<organism evidence="7 9">
    <name type="scientific">Lingula anatina</name>
    <name type="common">Brachiopod</name>
    <name type="synonym">Lingula unguis</name>
    <dbReference type="NCBI Taxonomy" id="7574"/>
    <lineage>
        <taxon>Eukaryota</taxon>
        <taxon>Metazoa</taxon>
        <taxon>Spiralia</taxon>
        <taxon>Lophotrochozoa</taxon>
        <taxon>Brachiopoda</taxon>
        <taxon>Linguliformea</taxon>
        <taxon>Lingulata</taxon>
        <taxon>Lingulida</taxon>
        <taxon>Linguloidea</taxon>
        <taxon>Lingulidae</taxon>
        <taxon>Lingula</taxon>
    </lineage>
</organism>
<dbReference type="OrthoDB" id="10040024at2759"/>
<dbReference type="Pfam" id="PF02104">
    <property type="entry name" value="SURF1"/>
    <property type="match status" value="1"/>
</dbReference>
<protein>
    <recommendedName>
        <fullName evidence="6">SURF1-like protein</fullName>
    </recommendedName>
</protein>
<evidence type="ECO:0000313" key="7">
    <source>
        <dbReference type="Proteomes" id="UP000085678"/>
    </source>
</evidence>
<evidence type="ECO:0000256" key="1">
    <source>
        <dbReference type="ARBA" id="ARBA00004370"/>
    </source>
</evidence>
<dbReference type="InterPro" id="IPR045214">
    <property type="entry name" value="Surf1/Surf4"/>
</dbReference>
<gene>
    <name evidence="8 9" type="primary">LOC106178607</name>
</gene>
<evidence type="ECO:0000256" key="6">
    <source>
        <dbReference type="RuleBase" id="RU363076"/>
    </source>
</evidence>
<dbReference type="PANTHER" id="PTHR23427:SF2">
    <property type="entry name" value="SURFEIT LOCUS PROTEIN 1"/>
    <property type="match status" value="1"/>
</dbReference>
<dbReference type="Proteomes" id="UP000085678">
    <property type="component" value="Unplaced"/>
</dbReference>
<dbReference type="InterPro" id="IPR002994">
    <property type="entry name" value="Surf1/Shy1"/>
</dbReference>
<keyword evidence="4 6" id="KW-1133">Transmembrane helix</keyword>
<feature type="transmembrane region" description="Helical" evidence="6">
    <location>
        <begin position="68"/>
        <end position="87"/>
    </location>
</feature>
<dbReference type="GeneID" id="106178607"/>
<dbReference type="PANTHER" id="PTHR23427">
    <property type="entry name" value="SURFEIT LOCUS PROTEIN"/>
    <property type="match status" value="1"/>
</dbReference>
<comment type="caution">
    <text evidence="6">Lacks conserved residue(s) required for the propagation of feature annotation.</text>
</comment>
<evidence type="ECO:0000256" key="5">
    <source>
        <dbReference type="ARBA" id="ARBA00023136"/>
    </source>
</evidence>
<keyword evidence="3 6" id="KW-0812">Transmembrane</keyword>